<protein>
    <recommendedName>
        <fullName evidence="2">Basal-body rod modification protein FlgD</fullName>
    </recommendedName>
</protein>
<dbReference type="RefSeq" id="WP_023786201.1">
    <property type="nucleotide sequence ID" value="NC_022997.1"/>
</dbReference>
<comment type="similarity">
    <text evidence="1">Belongs to the FlgD family.</text>
</comment>
<dbReference type="PATRIC" id="fig|1029756.8.peg.828"/>
<evidence type="ECO:0000256" key="4">
    <source>
        <dbReference type="ARBA" id="ARBA00024746"/>
    </source>
</evidence>
<keyword evidence="5" id="KW-0966">Cell projection</keyword>
<dbReference type="STRING" id="1029756.W911_03955"/>
<organism evidence="5 6">
    <name type="scientific">Hyphomicrobium nitrativorans NL23</name>
    <dbReference type="NCBI Taxonomy" id="1029756"/>
    <lineage>
        <taxon>Bacteria</taxon>
        <taxon>Pseudomonadati</taxon>
        <taxon>Pseudomonadota</taxon>
        <taxon>Alphaproteobacteria</taxon>
        <taxon>Hyphomicrobiales</taxon>
        <taxon>Hyphomicrobiaceae</taxon>
        <taxon>Hyphomicrobium</taxon>
    </lineage>
</organism>
<evidence type="ECO:0000313" key="5">
    <source>
        <dbReference type="EMBL" id="AHB47749.1"/>
    </source>
</evidence>
<evidence type="ECO:0000256" key="1">
    <source>
        <dbReference type="ARBA" id="ARBA00010577"/>
    </source>
</evidence>
<dbReference type="Proteomes" id="UP000018542">
    <property type="component" value="Chromosome"/>
</dbReference>
<name>V5SCP7_9HYPH</name>
<evidence type="ECO:0000256" key="2">
    <source>
        <dbReference type="ARBA" id="ARBA00016013"/>
    </source>
</evidence>
<reference evidence="5 6" key="1">
    <citation type="journal article" date="2014" name="Genome Announc.">
        <title>Complete Genome Sequence of Hyphomicrobium nitrativorans Strain NL23, a Denitrifying Bacterium Isolated from Biofilm of a Methanol-Fed Denitrification System Treating Seawater at the Montreal Biodome.</title>
        <authorList>
            <person name="Martineau C."/>
            <person name="Villeneuve C."/>
            <person name="Mauffrey F."/>
            <person name="Villemur R."/>
        </authorList>
    </citation>
    <scope>NUCLEOTIDE SEQUENCE [LARGE SCALE GENOMIC DNA]</scope>
    <source>
        <strain evidence="5">NL23</strain>
    </source>
</reference>
<keyword evidence="3" id="KW-1005">Bacterial flagellum biogenesis</keyword>
<accession>V5SCP7</accession>
<sequence length="143" mass="14888">MDVTSSTATTGTQQNTAAQSTGASTLGYDAFLKLLVAQMQNQDPTKPMDSTEFVAQLASFSGVEQSVKINSKLDALITSIGLNQADALIGKYVSNFDGSIAGKVVAVQAFSDGTVAELEDGRHIMLESGIKISDTPPKEEAAA</sequence>
<dbReference type="EMBL" id="CP006912">
    <property type="protein sequence ID" value="AHB47749.1"/>
    <property type="molecule type" value="Genomic_DNA"/>
</dbReference>
<proteinExistence type="inferred from homology"/>
<dbReference type="GO" id="GO:0044781">
    <property type="term" value="P:bacterial-type flagellum organization"/>
    <property type="evidence" value="ECO:0007669"/>
    <property type="project" value="UniProtKB-KW"/>
</dbReference>
<dbReference type="InterPro" id="IPR005648">
    <property type="entry name" value="FlgD"/>
</dbReference>
<dbReference type="HOGENOM" id="CLU_047535_1_3_5"/>
<evidence type="ECO:0000256" key="3">
    <source>
        <dbReference type="ARBA" id="ARBA00022795"/>
    </source>
</evidence>
<comment type="function">
    <text evidence="4">Required for flagellar hook formation. May act as a scaffolding protein.</text>
</comment>
<dbReference type="KEGG" id="hni:W911_03955"/>
<gene>
    <name evidence="5" type="ORF">W911_03955</name>
</gene>
<evidence type="ECO:0000313" key="6">
    <source>
        <dbReference type="Proteomes" id="UP000018542"/>
    </source>
</evidence>
<keyword evidence="5" id="KW-0282">Flagellum</keyword>
<dbReference type="OrthoDB" id="9785233at2"/>
<keyword evidence="5" id="KW-0969">Cilium</keyword>
<dbReference type="Pfam" id="PF03963">
    <property type="entry name" value="FlgD"/>
    <property type="match status" value="1"/>
</dbReference>
<dbReference type="NCBIfam" id="NF004670">
    <property type="entry name" value="PRK06009.1"/>
    <property type="match status" value="1"/>
</dbReference>
<dbReference type="AlphaFoldDB" id="V5SCP7"/>
<keyword evidence="6" id="KW-1185">Reference proteome</keyword>